<dbReference type="EC" id="4.4.1.13" evidence="2"/>
<comment type="similarity">
    <text evidence="5">Belongs to the class-II pyridoxal-phosphate-dependent aminotransferase family. MalY/PatB cystathionine beta-lyase subfamily.</text>
</comment>
<proteinExistence type="inferred from homology"/>
<dbReference type="InterPro" id="IPR015424">
    <property type="entry name" value="PyrdxlP-dep_Trfase"/>
</dbReference>
<dbReference type="eggNOG" id="COG1168">
    <property type="taxonomic scope" value="Bacteria"/>
</dbReference>
<dbReference type="RefSeq" id="WP_012993714.1">
    <property type="nucleotide sequence ID" value="NC_013895.2"/>
</dbReference>
<evidence type="ECO:0000259" key="7">
    <source>
        <dbReference type="Pfam" id="PF00155"/>
    </source>
</evidence>
<dbReference type="Pfam" id="PF00155">
    <property type="entry name" value="Aminotran_1_2"/>
    <property type="match status" value="1"/>
</dbReference>
<keyword evidence="4" id="KW-0456">Lyase</keyword>
<keyword evidence="9" id="KW-1185">Reference proteome</keyword>
<dbReference type="EMBL" id="CP001850">
    <property type="protein sequence ID" value="ADC91729.1"/>
    <property type="molecule type" value="Genomic_DNA"/>
</dbReference>
<dbReference type="HOGENOM" id="CLU_017584_15_0_9"/>
<accession>D3R141</accession>
<reference evidence="9" key="1">
    <citation type="submission" date="2009-12" db="EMBL/GenBank/DDBJ databases">
        <title>Sequence of Clostridiales genomosp. BVAB3 str. UPII9-5.</title>
        <authorList>
            <person name="Madupu R."/>
            <person name="Durkin A.S."/>
            <person name="Torralba M."/>
            <person name="Methe B."/>
            <person name="Sutton G.G."/>
            <person name="Strausberg R.L."/>
            <person name="Nelson K.E."/>
        </authorList>
    </citation>
    <scope>NUCLEOTIDE SEQUENCE [LARGE SCALE GENOMIC DNA]</scope>
    <source>
        <strain evidence="9">UPII9-5</strain>
    </source>
</reference>
<protein>
    <recommendedName>
        <fullName evidence="2">cysteine-S-conjugate beta-lyase</fullName>
        <ecNumber evidence="2">4.4.1.13</ecNumber>
    </recommendedName>
</protein>
<evidence type="ECO:0000256" key="1">
    <source>
        <dbReference type="ARBA" id="ARBA00001933"/>
    </source>
</evidence>
<dbReference type="InterPro" id="IPR004839">
    <property type="entry name" value="Aminotransferase_I/II_large"/>
</dbReference>
<evidence type="ECO:0000313" key="8">
    <source>
        <dbReference type="EMBL" id="ADC91729.1"/>
    </source>
</evidence>
<dbReference type="Gene3D" id="3.90.1150.10">
    <property type="entry name" value="Aspartate Aminotransferase, domain 1"/>
    <property type="match status" value="1"/>
</dbReference>
<dbReference type="Proteomes" id="UP000008234">
    <property type="component" value="Chromosome"/>
</dbReference>
<dbReference type="GO" id="GO:0047804">
    <property type="term" value="F:cysteine-S-conjugate beta-lyase activity"/>
    <property type="evidence" value="ECO:0007669"/>
    <property type="project" value="UniProtKB-EC"/>
</dbReference>
<evidence type="ECO:0000256" key="2">
    <source>
        <dbReference type="ARBA" id="ARBA00012224"/>
    </source>
</evidence>
<feature type="region of interest" description="Disordered" evidence="6">
    <location>
        <begin position="1"/>
        <end position="28"/>
    </location>
</feature>
<feature type="domain" description="Aminotransferase class I/classII large" evidence="7">
    <location>
        <begin position="208"/>
        <end position="532"/>
    </location>
</feature>
<dbReference type="InterPro" id="IPR015421">
    <property type="entry name" value="PyrdxlP-dep_Trfase_major"/>
</dbReference>
<evidence type="ECO:0000256" key="6">
    <source>
        <dbReference type="SAM" id="MobiDB-lite"/>
    </source>
</evidence>
<gene>
    <name evidence="8" type="ordered locus">HMPREF0868_0575</name>
</gene>
<keyword evidence="8" id="KW-0808">Transferase</keyword>
<dbReference type="CDD" id="cd00609">
    <property type="entry name" value="AAT_like"/>
    <property type="match status" value="1"/>
</dbReference>
<dbReference type="GO" id="GO:0030170">
    <property type="term" value="F:pyridoxal phosphate binding"/>
    <property type="evidence" value="ECO:0007669"/>
    <property type="project" value="InterPro"/>
</dbReference>
<organism evidence="8 9">
    <name type="scientific">Mageeibacillus indolicus (strain UPII9-5)</name>
    <name type="common">Clostridiales genomosp. BVAB3 (strain UPII9-5)</name>
    <dbReference type="NCBI Taxonomy" id="699246"/>
    <lineage>
        <taxon>Bacteria</taxon>
        <taxon>Bacillati</taxon>
        <taxon>Bacillota</taxon>
        <taxon>Clostridia</taxon>
        <taxon>Eubacteriales</taxon>
        <taxon>Oscillospiraceae</taxon>
        <taxon>Mageeibacillus</taxon>
    </lineage>
</organism>
<sequence length="547" mass="60936">MDENKQMIEKTDGRPRDAECPPLPNANNLSTLAELQNWVKTTGQPMASAAATDAGAGEKIYAGLIETFNRRLQDAVKAMHAAPEVASGEGKRMRQSMGNNADTNMCAADLADTADAANVAAVRRDLANLNEKEIEAVNSFVDKYYVDRRGTDCRKWDDLAATYGTTDLLPLWIADMDFAFEPSFADRLSDRVRHGALGYPVVSASYYDTVGKWLEEHYGYKPWPEWFLFSPGVVSGLSWIIQALTEPQDSIAVFTPVYPPIRKVAAMDGRKKVEFELDCDAAGRFTFDPIKLEKEWREAAPKAIIICSPHNPIGRIWQEDELRVILQLAVKYDCLVIADEIHQDIVMPGHKQKSILAIDDGRYADRICVAHSISKTFNMAGLAHSNIIIPNSRLRDKVSEVREKCCHGGLNVLSLLGTEYAYEVGQPWLDKLLLTVRYNYLQLRKLANTLRNIRLAPLEGTYLSFMDLGAYLPLISAAAKNVEMHDAMADLVENKCHLAVNYGDSFGEAYGTWIRINLATSPANIAEACERLKQVLSIDGATEKRQN</sequence>
<name>D3R141_MAGIU</name>
<dbReference type="OrthoDB" id="9802872at2"/>
<dbReference type="STRING" id="699246.HMPREF0868_0575"/>
<dbReference type="InterPro" id="IPR015422">
    <property type="entry name" value="PyrdxlP-dep_Trfase_small"/>
</dbReference>
<dbReference type="InterPro" id="IPR051798">
    <property type="entry name" value="Class-II_PLP-Dep_Aminotrans"/>
</dbReference>
<dbReference type="PANTHER" id="PTHR43525:SF1">
    <property type="entry name" value="PROTEIN MALY"/>
    <property type="match status" value="1"/>
</dbReference>
<feature type="compositionally biased region" description="Basic and acidic residues" evidence="6">
    <location>
        <begin position="1"/>
        <end position="19"/>
    </location>
</feature>
<evidence type="ECO:0000313" key="9">
    <source>
        <dbReference type="Proteomes" id="UP000008234"/>
    </source>
</evidence>
<evidence type="ECO:0000256" key="5">
    <source>
        <dbReference type="ARBA" id="ARBA00037974"/>
    </source>
</evidence>
<dbReference type="SUPFAM" id="SSF53383">
    <property type="entry name" value="PLP-dependent transferases"/>
    <property type="match status" value="1"/>
</dbReference>
<dbReference type="PANTHER" id="PTHR43525">
    <property type="entry name" value="PROTEIN MALY"/>
    <property type="match status" value="1"/>
</dbReference>
<dbReference type="GO" id="GO:0008483">
    <property type="term" value="F:transaminase activity"/>
    <property type="evidence" value="ECO:0007669"/>
    <property type="project" value="UniProtKB-KW"/>
</dbReference>
<comment type="cofactor">
    <cofactor evidence="1">
        <name>pyridoxal 5'-phosphate</name>
        <dbReference type="ChEBI" id="CHEBI:597326"/>
    </cofactor>
</comment>
<dbReference type="Gene3D" id="3.40.640.10">
    <property type="entry name" value="Type I PLP-dependent aspartate aminotransferase-like (Major domain)"/>
    <property type="match status" value="1"/>
</dbReference>
<evidence type="ECO:0000256" key="4">
    <source>
        <dbReference type="ARBA" id="ARBA00023239"/>
    </source>
</evidence>
<dbReference type="AlphaFoldDB" id="D3R141"/>
<keyword evidence="8" id="KW-0032">Aminotransferase</keyword>
<evidence type="ECO:0000256" key="3">
    <source>
        <dbReference type="ARBA" id="ARBA00022898"/>
    </source>
</evidence>
<dbReference type="KEGG" id="clo:HMPREF0868_0575"/>
<keyword evidence="3" id="KW-0663">Pyridoxal phosphate</keyword>